<feature type="compositionally biased region" description="Pro residues" evidence="1">
    <location>
        <begin position="85"/>
        <end position="95"/>
    </location>
</feature>
<dbReference type="OrthoDB" id="3555448at2"/>
<dbReference type="Proteomes" id="UP000199398">
    <property type="component" value="Unassembled WGS sequence"/>
</dbReference>
<evidence type="ECO:0000313" key="3">
    <source>
        <dbReference type="EMBL" id="SFN34343.1"/>
    </source>
</evidence>
<reference evidence="2 5" key="2">
    <citation type="submission" date="2018-10" db="EMBL/GenBank/DDBJ databases">
        <title>Sequencing the genomes of 1000 actinobacteria strains.</title>
        <authorList>
            <person name="Klenk H.-P."/>
        </authorList>
    </citation>
    <scope>NUCLEOTIDE SEQUENCE [LARGE SCALE GENOMIC DNA]</scope>
    <source>
        <strain evidence="2 5">DSM 45119</strain>
    </source>
</reference>
<feature type="compositionally biased region" description="Low complexity" evidence="1">
    <location>
        <begin position="68"/>
        <end position="80"/>
    </location>
</feature>
<gene>
    <name evidence="2" type="ORF">ATL45_0819</name>
    <name evidence="3" type="ORF">SAMN05421805_10434</name>
</gene>
<dbReference type="EMBL" id="RBXX01000002">
    <property type="protein sequence ID" value="RKT82568.1"/>
    <property type="molecule type" value="Genomic_DNA"/>
</dbReference>
<organism evidence="3 4">
    <name type="scientific">Saccharopolyspora antimicrobica</name>
    <dbReference type="NCBI Taxonomy" id="455193"/>
    <lineage>
        <taxon>Bacteria</taxon>
        <taxon>Bacillati</taxon>
        <taxon>Actinomycetota</taxon>
        <taxon>Actinomycetes</taxon>
        <taxon>Pseudonocardiales</taxon>
        <taxon>Pseudonocardiaceae</taxon>
        <taxon>Saccharopolyspora</taxon>
    </lineage>
</organism>
<name>A0A1I4Y9A7_9PSEU</name>
<dbReference type="RefSeq" id="WP_093151696.1">
    <property type="nucleotide sequence ID" value="NZ_FOUP01000004.1"/>
</dbReference>
<dbReference type="EMBL" id="FOUP01000004">
    <property type="protein sequence ID" value="SFN34343.1"/>
    <property type="molecule type" value="Genomic_DNA"/>
</dbReference>
<accession>A0A1I4Y9A7</accession>
<reference evidence="3 4" key="1">
    <citation type="submission" date="2016-10" db="EMBL/GenBank/DDBJ databases">
        <authorList>
            <person name="de Groot N.N."/>
        </authorList>
    </citation>
    <scope>NUCLEOTIDE SEQUENCE [LARGE SCALE GENOMIC DNA]</scope>
    <source>
        <strain evidence="3 4">CPCC 201259</strain>
    </source>
</reference>
<sequence length="193" mass="20419">MPIRTHRGRAAVYRRLWGWPLRSPKHLAAAVVALAAVATLVGFVLPEPAPSQNLAEPATTTEPPAHSAVVPTTPTKAPPTISVPADPPAQTPPDPAGVAVVEEWGKAWVDHPVGADRQQWLAKLRPYTTDEFITEMASVDPANAGNVITGAATAVSSTGGAMQVRLPTDIGVLQVTVTKTRFGWRVAQYDKEG</sequence>
<evidence type="ECO:0000256" key="1">
    <source>
        <dbReference type="SAM" id="MobiDB-lite"/>
    </source>
</evidence>
<dbReference type="AlphaFoldDB" id="A0A1I4Y9A7"/>
<proteinExistence type="predicted"/>
<evidence type="ECO:0000313" key="5">
    <source>
        <dbReference type="Proteomes" id="UP000270697"/>
    </source>
</evidence>
<protein>
    <submittedName>
        <fullName evidence="3">Uncharacterized protein</fullName>
    </submittedName>
</protein>
<feature type="compositionally biased region" description="Polar residues" evidence="1">
    <location>
        <begin position="52"/>
        <end position="62"/>
    </location>
</feature>
<dbReference type="Proteomes" id="UP000270697">
    <property type="component" value="Unassembled WGS sequence"/>
</dbReference>
<dbReference type="STRING" id="455193.SAMN05421805_10434"/>
<evidence type="ECO:0000313" key="2">
    <source>
        <dbReference type="EMBL" id="RKT82568.1"/>
    </source>
</evidence>
<feature type="region of interest" description="Disordered" evidence="1">
    <location>
        <begin position="52"/>
        <end position="96"/>
    </location>
</feature>
<evidence type="ECO:0000313" key="4">
    <source>
        <dbReference type="Proteomes" id="UP000199398"/>
    </source>
</evidence>
<keyword evidence="5" id="KW-1185">Reference proteome</keyword>